<keyword evidence="4 13" id="KW-0560">Oxidoreductase</keyword>
<gene>
    <name evidence="13" type="primary">gpsA</name>
    <name evidence="20" type="ORF">JCM9157_2922</name>
</gene>
<feature type="binding site" evidence="13">
    <location>
        <position position="15"/>
    </location>
    <ligand>
        <name>NADPH</name>
        <dbReference type="ChEBI" id="CHEBI:57783"/>
    </ligand>
</feature>
<feature type="binding site" evidence="16">
    <location>
        <position position="144"/>
    </location>
    <ligand>
        <name>NAD(+)</name>
        <dbReference type="ChEBI" id="CHEBI:57540"/>
    </ligand>
</feature>
<comment type="catalytic activity">
    <reaction evidence="9">
        <text>sn-glycerol 3-phosphate + NADP(+) = dihydroxyacetone phosphate + NADPH + H(+)</text>
        <dbReference type="Rhea" id="RHEA:11096"/>
        <dbReference type="ChEBI" id="CHEBI:15378"/>
        <dbReference type="ChEBI" id="CHEBI:57597"/>
        <dbReference type="ChEBI" id="CHEBI:57642"/>
        <dbReference type="ChEBI" id="CHEBI:57783"/>
        <dbReference type="ChEBI" id="CHEBI:58349"/>
        <dbReference type="EC" id="1.1.1.94"/>
    </reaction>
    <physiologicalReaction direction="right-to-left" evidence="9">
        <dbReference type="Rhea" id="RHEA:11098"/>
    </physiologicalReaction>
</comment>
<dbReference type="FunFam" id="1.10.1040.10:FF:000001">
    <property type="entry name" value="Glycerol-3-phosphate dehydrogenase [NAD(P)+]"/>
    <property type="match status" value="1"/>
</dbReference>
<feature type="binding site" evidence="16">
    <location>
        <begin position="11"/>
        <end position="16"/>
    </location>
    <ligand>
        <name>NAD(+)</name>
        <dbReference type="ChEBI" id="CHEBI:57540"/>
    </ligand>
</feature>
<dbReference type="NCBIfam" id="NF000940">
    <property type="entry name" value="PRK00094.1-2"/>
    <property type="match status" value="1"/>
</dbReference>
<dbReference type="GO" id="GO:0141152">
    <property type="term" value="F:glycerol-3-phosphate dehydrogenase (NAD+) activity"/>
    <property type="evidence" value="ECO:0007669"/>
    <property type="project" value="RHEA"/>
</dbReference>
<feature type="binding site" evidence="13">
    <location>
        <position position="260"/>
    </location>
    <ligand>
        <name>sn-glycerol 3-phosphate</name>
        <dbReference type="ChEBI" id="CHEBI:57597"/>
    </ligand>
</feature>
<reference evidence="20 21" key="1">
    <citation type="journal article" date="2014" name="Genome Announc.">
        <title>Draft Genome Sequences of Three Alkaliphilic Bacillus Strains, Bacillus wakoensis JCM 9140T, Bacillus akibai JCM 9157T, and Bacillus hemicellulosilyticus JCM 9152T.</title>
        <authorList>
            <person name="Yuki M."/>
            <person name="Oshima K."/>
            <person name="Suda W."/>
            <person name="Oshida Y."/>
            <person name="Kitamura K."/>
            <person name="Iida T."/>
            <person name="Hattori M."/>
            <person name="Ohkuma M."/>
        </authorList>
    </citation>
    <scope>NUCLEOTIDE SEQUENCE [LARGE SCALE GENOMIC DNA]</scope>
    <source>
        <strain evidence="20 21">JCM 9157</strain>
    </source>
</reference>
<evidence type="ECO:0000256" key="1">
    <source>
        <dbReference type="ARBA" id="ARBA00011009"/>
    </source>
</evidence>
<keyword evidence="13" id="KW-0547">Nucleotide-binding</keyword>
<dbReference type="InterPro" id="IPR006168">
    <property type="entry name" value="G3P_DH_NAD-dep"/>
</dbReference>
<dbReference type="SUPFAM" id="SSF48179">
    <property type="entry name" value="6-phosphogluconate dehydrogenase C-terminal domain-like"/>
    <property type="match status" value="1"/>
</dbReference>
<dbReference type="Proteomes" id="UP000018896">
    <property type="component" value="Unassembled WGS sequence"/>
</dbReference>
<keyword evidence="8 13" id="KW-1208">Phospholipid metabolism</keyword>
<feature type="binding site" evidence="13">
    <location>
        <position position="144"/>
    </location>
    <ligand>
        <name>NADPH</name>
        <dbReference type="ChEBI" id="CHEBI:57783"/>
    </ligand>
</feature>
<evidence type="ECO:0000313" key="20">
    <source>
        <dbReference type="EMBL" id="GAE35786.1"/>
    </source>
</evidence>
<feature type="binding site" evidence="13">
    <location>
        <position position="259"/>
    </location>
    <ligand>
        <name>NADPH</name>
        <dbReference type="ChEBI" id="CHEBI:57783"/>
    </ligand>
</feature>
<evidence type="ECO:0000256" key="14">
    <source>
        <dbReference type="PIRSR" id="PIRSR000114-1"/>
    </source>
</evidence>
<feature type="binding site" evidence="13">
    <location>
        <position position="195"/>
    </location>
    <ligand>
        <name>sn-glycerol 3-phosphate</name>
        <dbReference type="ChEBI" id="CHEBI:57597"/>
    </ligand>
</feature>
<evidence type="ECO:0000313" key="21">
    <source>
        <dbReference type="Proteomes" id="UP000018896"/>
    </source>
</evidence>
<accession>W4QUM8</accession>
<feature type="binding site" evidence="13">
    <location>
        <position position="142"/>
    </location>
    <ligand>
        <name>sn-glycerol 3-phosphate</name>
        <dbReference type="ChEBI" id="CHEBI:57597"/>
    </ligand>
</feature>
<evidence type="ECO:0000256" key="7">
    <source>
        <dbReference type="ARBA" id="ARBA00023209"/>
    </source>
</evidence>
<comment type="function">
    <text evidence="13">Catalyzes the reduction of the glycolytic intermediate dihydroxyacetone phosphate (DHAP) to sn-glycerol 3-phosphate (G3P), the key precursor for phospholipid synthesis.</text>
</comment>
<dbReference type="Gene3D" id="1.10.1040.10">
    <property type="entry name" value="N-(1-d-carboxylethyl)-l-norvaline Dehydrogenase, domain 2"/>
    <property type="match status" value="1"/>
</dbReference>
<dbReference type="NCBIfam" id="NF000942">
    <property type="entry name" value="PRK00094.1-4"/>
    <property type="match status" value="1"/>
</dbReference>
<dbReference type="InterPro" id="IPR006109">
    <property type="entry name" value="G3P_DH_NAD-dep_C"/>
</dbReference>
<dbReference type="GO" id="GO:0006650">
    <property type="term" value="P:glycerophospholipid metabolic process"/>
    <property type="evidence" value="ECO:0007669"/>
    <property type="project" value="UniProtKB-UniRule"/>
</dbReference>
<feature type="binding site" evidence="13">
    <location>
        <position position="109"/>
    </location>
    <ligand>
        <name>sn-glycerol 3-phosphate</name>
        <dbReference type="ChEBI" id="CHEBI:57597"/>
    </ligand>
</feature>
<dbReference type="FunFam" id="3.40.50.720:FF:000019">
    <property type="entry name" value="Glycerol-3-phosphate dehydrogenase [NAD(P)+]"/>
    <property type="match status" value="1"/>
</dbReference>
<dbReference type="Pfam" id="PF07479">
    <property type="entry name" value="NAD_Gly3P_dh_C"/>
    <property type="match status" value="1"/>
</dbReference>
<evidence type="ECO:0000259" key="19">
    <source>
        <dbReference type="Pfam" id="PF07479"/>
    </source>
</evidence>
<dbReference type="GO" id="GO:0008654">
    <property type="term" value="P:phospholipid biosynthetic process"/>
    <property type="evidence" value="ECO:0007669"/>
    <property type="project" value="UniProtKB-KW"/>
</dbReference>
<keyword evidence="6 13" id="KW-0443">Lipid metabolism</keyword>
<comment type="pathway">
    <text evidence="13">Membrane lipid metabolism; glycerophospholipid metabolism.</text>
</comment>
<feature type="binding site" evidence="15">
    <location>
        <begin position="259"/>
        <end position="260"/>
    </location>
    <ligand>
        <name>substrate</name>
    </ligand>
</feature>
<dbReference type="RefSeq" id="WP_276563941.1">
    <property type="nucleotide sequence ID" value="NZ_BAUV01000023.1"/>
</dbReference>
<dbReference type="GO" id="GO:0046167">
    <property type="term" value="P:glycerol-3-phosphate biosynthetic process"/>
    <property type="evidence" value="ECO:0007669"/>
    <property type="project" value="UniProtKB-UniRule"/>
</dbReference>
<evidence type="ECO:0000256" key="13">
    <source>
        <dbReference type="HAMAP-Rule" id="MF_00394"/>
    </source>
</evidence>
<feature type="active site" description="Proton acceptor" evidence="13 14">
    <location>
        <position position="195"/>
    </location>
</feature>
<dbReference type="PANTHER" id="PTHR11728:SF1">
    <property type="entry name" value="GLYCEROL-3-PHOSPHATE DEHYDROGENASE [NAD(+)] 2, CHLOROPLASTIC"/>
    <property type="match status" value="1"/>
</dbReference>
<feature type="binding site" evidence="13">
    <location>
        <position position="283"/>
    </location>
    <ligand>
        <name>NADPH</name>
        <dbReference type="ChEBI" id="CHEBI:57783"/>
    </ligand>
</feature>
<feature type="binding site" evidence="13">
    <location>
        <position position="248"/>
    </location>
    <ligand>
        <name>sn-glycerol 3-phosphate</name>
        <dbReference type="ChEBI" id="CHEBI:57597"/>
    </ligand>
</feature>
<evidence type="ECO:0000256" key="16">
    <source>
        <dbReference type="PIRSR" id="PIRSR000114-3"/>
    </source>
</evidence>
<dbReference type="PIRSF" id="PIRSF000114">
    <property type="entry name" value="Glycerol-3-P_dh"/>
    <property type="match status" value="1"/>
</dbReference>
<feature type="binding site" evidence="15">
    <location>
        <position position="109"/>
    </location>
    <ligand>
        <name>substrate</name>
    </ligand>
</feature>
<feature type="binding site" evidence="13">
    <location>
        <position position="259"/>
    </location>
    <ligand>
        <name>sn-glycerol 3-phosphate</name>
        <dbReference type="ChEBI" id="CHEBI:57597"/>
    </ligand>
</feature>
<evidence type="ECO:0000256" key="9">
    <source>
        <dbReference type="ARBA" id="ARBA00052716"/>
    </source>
</evidence>
<sequence length="338" mass="36446">MNNHMKMAVLGSGSWGTALSLVLADNHIEVNLWGHNPAIIDEINEQHSNTTYLPNVELPSLIKGYSDLEEALKEVNTILLTVPTKAIRDIVKKVSKLLINPVTIIHASKGIEPGTYKRISEMIKEEMPSHLLTEVVVLSGPSHAEEVSLRQPTTVTAAASQLKVAEYVQKLFMNANFRVYTNTDVIGVELGGALKNIIALGAGLSDGLGYGDNAKAALMTRGLAEITRLGSELGANPITFSGLTGIGDLIVTCTSTHSRNWRAGNLLGQGKSLEDVLDNIGMIVEGVRTTEAVFHLAKKLEVEMPITAAIYDVLFNGKEAKVAVDELMARTGKRETIN</sequence>
<dbReference type="NCBIfam" id="NF000941">
    <property type="entry name" value="PRK00094.1-3"/>
    <property type="match status" value="1"/>
</dbReference>
<dbReference type="GO" id="GO:0005829">
    <property type="term" value="C:cytosol"/>
    <property type="evidence" value="ECO:0007669"/>
    <property type="project" value="TreeGrafter"/>
</dbReference>
<dbReference type="UniPathway" id="UPA00940"/>
<dbReference type="PANTHER" id="PTHR11728">
    <property type="entry name" value="GLYCEROL-3-PHOSPHATE DEHYDROGENASE"/>
    <property type="match status" value="1"/>
</dbReference>
<evidence type="ECO:0000256" key="8">
    <source>
        <dbReference type="ARBA" id="ARBA00023264"/>
    </source>
</evidence>
<keyword evidence="5 13" id="KW-0520">NAD</keyword>
<name>W4QUM8_HALA3</name>
<feature type="binding site" evidence="16">
    <location>
        <position position="259"/>
    </location>
    <ligand>
        <name>NAD(+)</name>
        <dbReference type="ChEBI" id="CHEBI:57540"/>
    </ligand>
</feature>
<evidence type="ECO:0000256" key="11">
    <source>
        <dbReference type="ARBA" id="ARBA00069372"/>
    </source>
</evidence>
<dbReference type="EC" id="1.1.1.94" evidence="10 13"/>
<dbReference type="InterPro" id="IPR036291">
    <property type="entry name" value="NAD(P)-bd_dom_sf"/>
</dbReference>
<comment type="caution">
    <text evidence="20">The sequence shown here is derived from an EMBL/GenBank/DDBJ whole genome shotgun (WGS) entry which is preliminary data.</text>
</comment>
<feature type="binding site" evidence="13">
    <location>
        <position position="285"/>
    </location>
    <ligand>
        <name>NADPH</name>
        <dbReference type="ChEBI" id="CHEBI:57783"/>
    </ligand>
</feature>
<dbReference type="GO" id="GO:0005975">
    <property type="term" value="P:carbohydrate metabolic process"/>
    <property type="evidence" value="ECO:0007669"/>
    <property type="project" value="InterPro"/>
</dbReference>
<feature type="binding site" evidence="13">
    <location>
        <position position="35"/>
    </location>
    <ligand>
        <name>NADPH</name>
        <dbReference type="ChEBI" id="CHEBI:57783"/>
    </ligand>
</feature>
<dbReference type="GO" id="GO:0141153">
    <property type="term" value="F:glycerol-3-phosphate dehydrogenase (NADP+) activity"/>
    <property type="evidence" value="ECO:0007669"/>
    <property type="project" value="RHEA"/>
</dbReference>
<evidence type="ECO:0000259" key="18">
    <source>
        <dbReference type="Pfam" id="PF01210"/>
    </source>
</evidence>
<dbReference type="Gene3D" id="3.40.50.720">
    <property type="entry name" value="NAD(P)-binding Rossmann-like Domain"/>
    <property type="match status" value="1"/>
</dbReference>
<feature type="binding site" evidence="13">
    <location>
        <position position="258"/>
    </location>
    <ligand>
        <name>sn-glycerol 3-phosphate</name>
        <dbReference type="ChEBI" id="CHEBI:57597"/>
    </ligand>
</feature>
<feature type="binding site" evidence="13">
    <location>
        <position position="52"/>
    </location>
    <ligand>
        <name>NADPH</name>
        <dbReference type="ChEBI" id="CHEBI:57783"/>
    </ligand>
</feature>
<dbReference type="AlphaFoldDB" id="W4QUM8"/>
<dbReference type="HAMAP" id="MF_00394">
    <property type="entry name" value="NAD_Glyc3P_dehydrog"/>
    <property type="match status" value="1"/>
</dbReference>
<keyword evidence="7 13" id="KW-0594">Phospholipid biosynthesis</keyword>
<keyword evidence="3 13" id="KW-0521">NADP</keyword>
<dbReference type="STRING" id="1236973.JCM9157_2922"/>
<dbReference type="PROSITE" id="PS00957">
    <property type="entry name" value="NAD_G3PDH"/>
    <property type="match status" value="1"/>
</dbReference>
<dbReference type="eggNOG" id="COG0240">
    <property type="taxonomic scope" value="Bacteria"/>
</dbReference>
<comment type="caution">
    <text evidence="13">Lacks conserved residue(s) required for the propagation of feature annotation.</text>
</comment>
<feature type="domain" description="Glycerol-3-phosphate dehydrogenase NAD-dependent C-terminal" evidence="19">
    <location>
        <begin position="184"/>
        <end position="324"/>
    </location>
</feature>
<evidence type="ECO:0000256" key="15">
    <source>
        <dbReference type="PIRSR" id="PIRSR000114-2"/>
    </source>
</evidence>
<dbReference type="InterPro" id="IPR011128">
    <property type="entry name" value="G3P_DH_NAD-dep_N"/>
</dbReference>
<evidence type="ECO:0000256" key="2">
    <source>
        <dbReference type="ARBA" id="ARBA00022516"/>
    </source>
</evidence>
<dbReference type="EMBL" id="BAUV01000023">
    <property type="protein sequence ID" value="GAE35786.1"/>
    <property type="molecule type" value="Genomic_DNA"/>
</dbReference>
<feature type="domain" description="Glycerol-3-phosphate dehydrogenase NAD-dependent N-terminal" evidence="18">
    <location>
        <begin position="6"/>
        <end position="163"/>
    </location>
</feature>
<dbReference type="PRINTS" id="PR00077">
    <property type="entry name" value="GPDHDRGNASE"/>
</dbReference>
<evidence type="ECO:0000256" key="3">
    <source>
        <dbReference type="ARBA" id="ARBA00022857"/>
    </source>
</evidence>
<feature type="binding site" evidence="13">
    <location>
        <position position="140"/>
    </location>
    <ligand>
        <name>sn-glycerol 3-phosphate</name>
        <dbReference type="ChEBI" id="CHEBI:57597"/>
    </ligand>
</feature>
<feature type="binding site" evidence="13">
    <location>
        <position position="109"/>
    </location>
    <ligand>
        <name>NADPH</name>
        <dbReference type="ChEBI" id="CHEBI:57783"/>
    </ligand>
</feature>
<evidence type="ECO:0000256" key="12">
    <source>
        <dbReference type="ARBA" id="ARBA00080511"/>
    </source>
</evidence>
<evidence type="ECO:0000256" key="6">
    <source>
        <dbReference type="ARBA" id="ARBA00023098"/>
    </source>
</evidence>
<protein>
    <recommendedName>
        <fullName evidence="11 13">Glycerol-3-phosphate dehydrogenase [NAD(P)+]</fullName>
        <ecNumber evidence="10 13">1.1.1.94</ecNumber>
    </recommendedName>
    <alternativeName>
        <fullName evidence="13">NAD(P)(+)-dependent glycerol-3-phosphate dehydrogenase</fullName>
    </alternativeName>
    <alternativeName>
        <fullName evidence="12 13">NAD(P)H-dependent dihydroxyacetone-phosphate reductase</fullName>
    </alternativeName>
</protein>
<keyword evidence="13" id="KW-0963">Cytoplasm</keyword>
<feature type="binding site" evidence="13">
    <location>
        <position position="14"/>
    </location>
    <ligand>
        <name>NADPH</name>
        <dbReference type="ChEBI" id="CHEBI:57783"/>
    </ligand>
</feature>
<evidence type="ECO:0000256" key="10">
    <source>
        <dbReference type="ARBA" id="ARBA00066687"/>
    </source>
</evidence>
<dbReference type="GO" id="GO:0051287">
    <property type="term" value="F:NAD binding"/>
    <property type="evidence" value="ECO:0007669"/>
    <property type="project" value="InterPro"/>
</dbReference>
<dbReference type="InterPro" id="IPR008927">
    <property type="entry name" value="6-PGluconate_DH-like_C_sf"/>
</dbReference>
<evidence type="ECO:0000256" key="17">
    <source>
        <dbReference type="RuleBase" id="RU000437"/>
    </source>
</evidence>
<dbReference type="Pfam" id="PF01210">
    <property type="entry name" value="NAD_Gly3P_dh_N"/>
    <property type="match status" value="1"/>
</dbReference>
<evidence type="ECO:0000256" key="4">
    <source>
        <dbReference type="ARBA" id="ARBA00023002"/>
    </source>
</evidence>
<evidence type="ECO:0000256" key="5">
    <source>
        <dbReference type="ARBA" id="ARBA00023027"/>
    </source>
</evidence>
<dbReference type="GO" id="GO:0046168">
    <property type="term" value="P:glycerol-3-phosphate catabolic process"/>
    <property type="evidence" value="ECO:0007669"/>
    <property type="project" value="InterPro"/>
</dbReference>
<comment type="similarity">
    <text evidence="1 13 17">Belongs to the NAD-dependent glycerol-3-phosphate dehydrogenase family.</text>
</comment>
<comment type="subcellular location">
    <subcellularLocation>
        <location evidence="13">Cytoplasm</location>
    </subcellularLocation>
</comment>
<comment type="catalytic activity">
    <reaction evidence="13">
        <text>sn-glycerol 3-phosphate + NAD(+) = dihydroxyacetone phosphate + NADH + H(+)</text>
        <dbReference type="Rhea" id="RHEA:11092"/>
        <dbReference type="ChEBI" id="CHEBI:15378"/>
        <dbReference type="ChEBI" id="CHEBI:57540"/>
        <dbReference type="ChEBI" id="CHEBI:57597"/>
        <dbReference type="ChEBI" id="CHEBI:57642"/>
        <dbReference type="ChEBI" id="CHEBI:57945"/>
        <dbReference type="EC" id="1.1.1.94"/>
    </reaction>
</comment>
<keyword evidence="21" id="KW-1185">Reference proteome</keyword>
<dbReference type="InterPro" id="IPR013328">
    <property type="entry name" value="6PGD_dom2"/>
</dbReference>
<organism evidence="20 21">
    <name type="scientific">Halalkalibacter akibai (strain ATCC 43226 / DSM 21942 / CIP 109018 / JCM 9157 / 1139)</name>
    <name type="common">Bacillus akibai</name>
    <dbReference type="NCBI Taxonomy" id="1236973"/>
    <lineage>
        <taxon>Bacteria</taxon>
        <taxon>Bacillati</taxon>
        <taxon>Bacillota</taxon>
        <taxon>Bacilli</taxon>
        <taxon>Bacillales</taxon>
        <taxon>Bacillaceae</taxon>
        <taxon>Halalkalibacter</taxon>
    </lineage>
</organism>
<keyword evidence="2 13" id="KW-0444">Lipid biosynthesis</keyword>
<dbReference type="SUPFAM" id="SSF51735">
    <property type="entry name" value="NAD(P)-binding Rossmann-fold domains"/>
    <property type="match status" value="1"/>
</dbReference>
<proteinExistence type="inferred from homology"/>